<reference evidence="1 2" key="1">
    <citation type="submission" date="2017-02" db="EMBL/GenBank/DDBJ databases">
        <title>Whole genome sequencing of Helicobacter bilis strain AAQJH.</title>
        <authorList>
            <person name="Conlan S."/>
            <person name="Thomas P.J."/>
            <person name="Mullikin J."/>
            <person name="Palmore T.N."/>
            <person name="Frank K.M."/>
            <person name="Segre J.A."/>
        </authorList>
    </citation>
    <scope>NUCLEOTIDE SEQUENCE [LARGE SCALE GENOMIC DNA]</scope>
    <source>
        <strain evidence="1 2">AAQJH</strain>
    </source>
</reference>
<dbReference type="EMBL" id="CP019645">
    <property type="protein sequence ID" value="AQQ59331.1"/>
    <property type="molecule type" value="Genomic_DNA"/>
</dbReference>
<protein>
    <submittedName>
        <fullName evidence="1">Uncharacterized protein</fullName>
    </submittedName>
</protein>
<accession>A0A1Q2LFZ0</accession>
<organism evidence="1 2">
    <name type="scientific">Helicobacter bilis</name>
    <dbReference type="NCBI Taxonomy" id="37372"/>
    <lineage>
        <taxon>Bacteria</taxon>
        <taxon>Pseudomonadati</taxon>
        <taxon>Campylobacterota</taxon>
        <taxon>Epsilonproteobacteria</taxon>
        <taxon>Campylobacterales</taxon>
        <taxon>Helicobacteraceae</taxon>
        <taxon>Helicobacter</taxon>
    </lineage>
</organism>
<dbReference type="KEGG" id="hbl:XJ32_03640"/>
<dbReference type="Gene3D" id="3.40.50.300">
    <property type="entry name" value="P-loop containing nucleotide triphosphate hydrolases"/>
    <property type="match status" value="1"/>
</dbReference>
<gene>
    <name evidence="1" type="ORF">XJ32_03640</name>
</gene>
<dbReference type="SUPFAM" id="SSF52540">
    <property type="entry name" value="P-loop containing nucleoside triphosphate hydrolases"/>
    <property type="match status" value="1"/>
</dbReference>
<sequence length="169" mass="19832">MKFFKIVLQCFYVMFIYFCILKNPKLSALSAMYLFHKIKNISKNTNKGFFIWIDELRDYLNDKNMREKIIEMIVEIRKINGVITMGLQNLDFLDEISNANTFIENMSNYIIFPTKDEKTLEQLYTKLSLSGSEINFLSQASKNKRQVLFKQKEIGSAILDVNLSSLGYY</sequence>
<dbReference type="InterPro" id="IPR051162">
    <property type="entry name" value="T4SS_component"/>
</dbReference>
<dbReference type="AlphaFoldDB" id="A0A1Q2LFZ0"/>
<dbReference type="PANTHER" id="PTHR30121:SF12">
    <property type="entry name" value="TYPE IV SECRETION SYSTEM PROTEIN CAGE"/>
    <property type="match status" value="1"/>
</dbReference>
<dbReference type="InterPro" id="IPR027417">
    <property type="entry name" value="P-loop_NTPase"/>
</dbReference>
<dbReference type="Proteomes" id="UP000188298">
    <property type="component" value="Chromosome"/>
</dbReference>
<name>A0A1Q2LFZ0_9HELI</name>
<evidence type="ECO:0000313" key="1">
    <source>
        <dbReference type="EMBL" id="AQQ59331.1"/>
    </source>
</evidence>
<proteinExistence type="predicted"/>
<dbReference type="PANTHER" id="PTHR30121">
    <property type="entry name" value="UNCHARACTERIZED PROTEIN YJGR-RELATED"/>
    <property type="match status" value="1"/>
</dbReference>
<evidence type="ECO:0000313" key="2">
    <source>
        <dbReference type="Proteomes" id="UP000188298"/>
    </source>
</evidence>